<keyword evidence="4" id="KW-1185">Reference proteome</keyword>
<dbReference type="Proteomes" id="UP000199645">
    <property type="component" value="Unassembled WGS sequence"/>
</dbReference>
<evidence type="ECO:0000256" key="1">
    <source>
        <dbReference type="ARBA" id="ARBA00008775"/>
    </source>
</evidence>
<dbReference type="InterPro" id="IPR051324">
    <property type="entry name" value="Stress/Tellurium_Resist"/>
</dbReference>
<dbReference type="Gene3D" id="2.60.60.30">
    <property type="entry name" value="sav2460 like domains"/>
    <property type="match status" value="1"/>
</dbReference>
<dbReference type="InterPro" id="IPR003325">
    <property type="entry name" value="TerD"/>
</dbReference>
<dbReference type="PANTHER" id="PTHR32097:SF4">
    <property type="entry name" value="GENERAL STRESS PROTEIN 16U"/>
    <property type="match status" value="1"/>
</dbReference>
<dbReference type="CDD" id="cd06974">
    <property type="entry name" value="TerD_like"/>
    <property type="match status" value="1"/>
</dbReference>
<proteinExistence type="inferred from homology"/>
<dbReference type="PANTHER" id="PTHR32097">
    <property type="entry name" value="CAMP-BINDING PROTEIN 1-RELATED"/>
    <property type="match status" value="1"/>
</dbReference>
<dbReference type="OrthoDB" id="56224at2"/>
<name>A0A1I2I4V2_9ACTN</name>
<reference evidence="3 4" key="1">
    <citation type="submission" date="2016-10" db="EMBL/GenBank/DDBJ databases">
        <authorList>
            <person name="de Groot N.N."/>
        </authorList>
    </citation>
    <scope>NUCLEOTIDE SEQUENCE [LARGE SCALE GENOMIC DNA]</scope>
    <source>
        <strain evidence="3 4">DSM 43019</strain>
    </source>
</reference>
<dbReference type="EMBL" id="FONV01000009">
    <property type="protein sequence ID" value="SFF36137.1"/>
    <property type="molecule type" value="Genomic_DNA"/>
</dbReference>
<protein>
    <submittedName>
        <fullName evidence="3">Tellurium resistance protein TerD</fullName>
    </submittedName>
</protein>
<evidence type="ECO:0000259" key="2">
    <source>
        <dbReference type="Pfam" id="PF02342"/>
    </source>
</evidence>
<feature type="domain" description="TerD" evidence="2">
    <location>
        <begin position="1"/>
        <end position="180"/>
    </location>
</feature>
<evidence type="ECO:0000313" key="4">
    <source>
        <dbReference type="Proteomes" id="UP000199645"/>
    </source>
</evidence>
<dbReference type="AlphaFoldDB" id="A0A1I2I4V2"/>
<evidence type="ECO:0000313" key="3">
    <source>
        <dbReference type="EMBL" id="SFF36137.1"/>
    </source>
</evidence>
<accession>A0A1I2I4V2</accession>
<dbReference type="Pfam" id="PF02342">
    <property type="entry name" value="TerD"/>
    <property type="match status" value="1"/>
</dbReference>
<dbReference type="STRING" id="35752.SAMN05421541_109204"/>
<dbReference type="RefSeq" id="WP_093618472.1">
    <property type="nucleotide sequence ID" value="NZ_BOMT01000053.1"/>
</dbReference>
<gene>
    <name evidence="3" type="ORF">SAMN05421541_109204</name>
</gene>
<organism evidence="3 4">
    <name type="scientific">Actinoplanes philippinensis</name>
    <dbReference type="NCBI Taxonomy" id="35752"/>
    <lineage>
        <taxon>Bacteria</taxon>
        <taxon>Bacillati</taxon>
        <taxon>Actinomycetota</taxon>
        <taxon>Actinomycetes</taxon>
        <taxon>Micromonosporales</taxon>
        <taxon>Micromonosporaceae</taxon>
        <taxon>Actinoplanes</taxon>
    </lineage>
</organism>
<sequence length="184" mass="19915">MKRGANAPLTRENPGLTGVVAGIRADAGAETVLTDNLVVAAILCGPDRKVVSDEHFVFFNQLATPDMSVQRIEEALGADRDQIEIDLHAVPDPVASIVFVMYVNDGLSRGRSLGRLRRCEIRVLDLATGAELIRSEDLAGALTAETGLALGELYRHQRDWKFRVLGDGYAEGILGLARDYGLTL</sequence>
<comment type="similarity">
    <text evidence="1">Belongs to the CAPAB/TerDEXZ family.</text>
</comment>